<keyword evidence="5" id="KW-1185">Reference proteome</keyword>
<gene>
    <name evidence="4" type="ORF">GEMMAAP_12685</name>
</gene>
<dbReference type="GO" id="GO:0004553">
    <property type="term" value="F:hydrolase activity, hydrolyzing O-glycosyl compounds"/>
    <property type="evidence" value="ECO:0007669"/>
    <property type="project" value="InterPro"/>
</dbReference>
<organism evidence="4 5">
    <name type="scientific">Gemmatimonas phototrophica</name>
    <dbReference type="NCBI Taxonomy" id="1379270"/>
    <lineage>
        <taxon>Bacteria</taxon>
        <taxon>Pseudomonadati</taxon>
        <taxon>Gemmatimonadota</taxon>
        <taxon>Gemmatimonadia</taxon>
        <taxon>Gemmatimonadales</taxon>
        <taxon>Gemmatimonadaceae</taxon>
        <taxon>Gemmatimonas</taxon>
    </lineage>
</organism>
<comment type="similarity">
    <text evidence="1">Belongs to the glycosyl hydrolase 16 family.</text>
</comment>
<dbReference type="eggNOG" id="COG2273">
    <property type="taxonomic scope" value="Bacteria"/>
</dbReference>
<dbReference type="PANTHER" id="PTHR10963">
    <property type="entry name" value="GLYCOSYL HYDROLASE-RELATED"/>
    <property type="match status" value="1"/>
</dbReference>
<dbReference type="EMBL" id="CP011454">
    <property type="protein sequence ID" value="AMW05425.1"/>
    <property type="molecule type" value="Genomic_DNA"/>
</dbReference>
<dbReference type="Pfam" id="PF00722">
    <property type="entry name" value="Glyco_hydro_16"/>
    <property type="match status" value="1"/>
</dbReference>
<dbReference type="OrthoDB" id="9809583at2"/>
<dbReference type="InterPro" id="IPR050546">
    <property type="entry name" value="Glycosyl_Hydrlase_16"/>
</dbReference>
<dbReference type="SUPFAM" id="SSF49899">
    <property type="entry name" value="Concanavalin A-like lectins/glucanases"/>
    <property type="match status" value="1"/>
</dbReference>
<dbReference type="Proteomes" id="UP000076404">
    <property type="component" value="Chromosome"/>
</dbReference>
<evidence type="ECO:0000256" key="1">
    <source>
        <dbReference type="ARBA" id="ARBA00006865"/>
    </source>
</evidence>
<dbReference type="InterPro" id="IPR013320">
    <property type="entry name" value="ConA-like_dom_sf"/>
</dbReference>
<sequence length="264" mass="29044">MRRTLFASLVLAVAGCSSSSTEAPARTLVWSDEFNGPAGQIADASSWSFDVGEDWGNAQLEYTTDRASNASLDGSGNLVITARRESFRGRQFTSARLITKGKRAFQYGRIEGRMKLPRGRGMWPAFWMLGADFPVTPWPAAGEIDIMEYRGQEPSTVVGSLHGPGYSGGAARSRSKTLTAARLDNSFHVYAVEWTPEKIEHFIDGELYFTTTKADLPGPWVFDKPFFLLLNLAVGGNFVGAPDDITTFPQQLTVDWVRVYEATP</sequence>
<evidence type="ECO:0000313" key="5">
    <source>
        <dbReference type="Proteomes" id="UP000076404"/>
    </source>
</evidence>
<dbReference type="PROSITE" id="PS51257">
    <property type="entry name" value="PROKAR_LIPOPROTEIN"/>
    <property type="match status" value="1"/>
</dbReference>
<name>A0A143BLF2_9BACT</name>
<dbReference type="GO" id="GO:0005975">
    <property type="term" value="P:carbohydrate metabolic process"/>
    <property type="evidence" value="ECO:0007669"/>
    <property type="project" value="InterPro"/>
</dbReference>
<evidence type="ECO:0000313" key="4">
    <source>
        <dbReference type="EMBL" id="AMW05425.1"/>
    </source>
</evidence>
<dbReference type="Gene3D" id="2.60.120.200">
    <property type="match status" value="1"/>
</dbReference>
<dbReference type="KEGG" id="gph:GEMMAAP_12685"/>
<dbReference type="PANTHER" id="PTHR10963:SF55">
    <property type="entry name" value="GLYCOSIDE HYDROLASE FAMILY 16 PROTEIN"/>
    <property type="match status" value="1"/>
</dbReference>
<dbReference type="InterPro" id="IPR000757">
    <property type="entry name" value="Beta-glucanase-like"/>
</dbReference>
<keyword evidence="2" id="KW-0732">Signal</keyword>
<accession>A0A143BLF2</accession>
<proteinExistence type="inferred from homology"/>
<feature type="domain" description="GH16" evidence="3">
    <location>
        <begin position="18"/>
        <end position="264"/>
    </location>
</feature>
<reference evidence="4 5" key="1">
    <citation type="journal article" date="2014" name="Proc. Natl. Acad. Sci. U.S.A.">
        <title>Functional type 2 photosynthetic reaction centers found in the rare bacterial phylum Gemmatimonadetes.</title>
        <authorList>
            <person name="Zeng Y."/>
            <person name="Feng F."/>
            <person name="Medova H."/>
            <person name="Dean J."/>
            <person name="Koblizek M."/>
        </authorList>
    </citation>
    <scope>NUCLEOTIDE SEQUENCE [LARGE SCALE GENOMIC DNA]</scope>
    <source>
        <strain evidence="4 5">AP64</strain>
    </source>
</reference>
<dbReference type="AlphaFoldDB" id="A0A143BLF2"/>
<evidence type="ECO:0000256" key="2">
    <source>
        <dbReference type="SAM" id="SignalP"/>
    </source>
</evidence>
<dbReference type="CDD" id="cd08023">
    <property type="entry name" value="GH16_laminarinase_like"/>
    <property type="match status" value="1"/>
</dbReference>
<reference evidence="4 5" key="2">
    <citation type="journal article" date="2016" name="Environ. Microbiol. Rep.">
        <title>Metagenomic evidence for the presence of phototrophic Gemmatimonadetes bacteria in diverse environments.</title>
        <authorList>
            <person name="Zeng Y."/>
            <person name="Baumbach J."/>
            <person name="Barbosa E.G."/>
            <person name="Azevedo V."/>
            <person name="Zhang C."/>
            <person name="Koblizek M."/>
        </authorList>
    </citation>
    <scope>NUCLEOTIDE SEQUENCE [LARGE SCALE GENOMIC DNA]</scope>
    <source>
        <strain evidence="4 5">AP64</strain>
    </source>
</reference>
<feature type="signal peptide" evidence="2">
    <location>
        <begin position="1"/>
        <end position="22"/>
    </location>
</feature>
<dbReference type="RefSeq" id="WP_026849464.1">
    <property type="nucleotide sequence ID" value="NZ_CP011454.1"/>
</dbReference>
<evidence type="ECO:0000259" key="3">
    <source>
        <dbReference type="PROSITE" id="PS51762"/>
    </source>
</evidence>
<feature type="chain" id="PRO_5007506848" description="GH16 domain-containing protein" evidence="2">
    <location>
        <begin position="23"/>
        <end position="264"/>
    </location>
</feature>
<protein>
    <recommendedName>
        <fullName evidence="3">GH16 domain-containing protein</fullName>
    </recommendedName>
</protein>
<dbReference type="PROSITE" id="PS51762">
    <property type="entry name" value="GH16_2"/>
    <property type="match status" value="1"/>
</dbReference>
<dbReference type="STRING" id="1379270.GEMMAAP_12685"/>